<reference evidence="2" key="1">
    <citation type="journal article" date="2014" name="Science">
        <title>Ancient hybridizations among the ancestral genomes of bread wheat.</title>
        <authorList>
            <consortium name="International Wheat Genome Sequencing Consortium,"/>
            <person name="Marcussen T."/>
            <person name="Sandve S.R."/>
            <person name="Heier L."/>
            <person name="Spannagl M."/>
            <person name="Pfeifer M."/>
            <person name="Jakobsen K.S."/>
            <person name="Wulff B.B."/>
            <person name="Steuernagel B."/>
            <person name="Mayer K.F."/>
            <person name="Olsen O.A."/>
        </authorList>
    </citation>
    <scope>NUCLEOTIDE SEQUENCE [LARGE SCALE GENOMIC DNA]</scope>
    <source>
        <strain evidence="2">cv. AL8/78</strain>
    </source>
</reference>
<keyword evidence="2" id="KW-1185">Reference proteome</keyword>
<reference evidence="2" key="2">
    <citation type="journal article" date="2017" name="Nat. Plants">
        <title>The Aegilops tauschii genome reveals multiple impacts of transposons.</title>
        <authorList>
            <person name="Zhao G."/>
            <person name="Zou C."/>
            <person name="Li K."/>
            <person name="Wang K."/>
            <person name="Li T."/>
            <person name="Gao L."/>
            <person name="Zhang X."/>
            <person name="Wang H."/>
            <person name="Yang Z."/>
            <person name="Liu X."/>
            <person name="Jiang W."/>
            <person name="Mao L."/>
            <person name="Kong X."/>
            <person name="Jiao Y."/>
            <person name="Jia J."/>
        </authorList>
    </citation>
    <scope>NUCLEOTIDE SEQUENCE [LARGE SCALE GENOMIC DNA]</scope>
    <source>
        <strain evidence="2">cv. AL8/78</strain>
    </source>
</reference>
<dbReference type="PANTHER" id="PTHR36014">
    <property type="entry name" value="OS03G0176600 PROTEIN"/>
    <property type="match status" value="1"/>
</dbReference>
<dbReference type="EnsemblPlants" id="AET4Gv20709700.6">
    <property type="protein sequence ID" value="AET4Gv20709700.6"/>
    <property type="gene ID" value="AET4Gv20709700"/>
</dbReference>
<reference evidence="1" key="3">
    <citation type="journal article" date="2017" name="Nature">
        <title>Genome sequence of the progenitor of the wheat D genome Aegilops tauschii.</title>
        <authorList>
            <person name="Luo M.C."/>
            <person name="Gu Y.Q."/>
            <person name="Puiu D."/>
            <person name="Wang H."/>
            <person name="Twardziok S.O."/>
            <person name="Deal K.R."/>
            <person name="Huo N."/>
            <person name="Zhu T."/>
            <person name="Wang L."/>
            <person name="Wang Y."/>
            <person name="McGuire P.E."/>
            <person name="Liu S."/>
            <person name="Long H."/>
            <person name="Ramasamy R.K."/>
            <person name="Rodriguez J.C."/>
            <person name="Van S.L."/>
            <person name="Yuan L."/>
            <person name="Wang Z."/>
            <person name="Xia Z."/>
            <person name="Xiao L."/>
            <person name="Anderson O.D."/>
            <person name="Ouyang S."/>
            <person name="Liang Y."/>
            <person name="Zimin A.V."/>
            <person name="Pertea G."/>
            <person name="Qi P."/>
            <person name="Bennetzen J.L."/>
            <person name="Dai X."/>
            <person name="Dawson M.W."/>
            <person name="Muller H.G."/>
            <person name="Kugler K."/>
            <person name="Rivarola-Duarte L."/>
            <person name="Spannagl M."/>
            <person name="Mayer K.F.X."/>
            <person name="Lu F.H."/>
            <person name="Bevan M.W."/>
            <person name="Leroy P."/>
            <person name="Li P."/>
            <person name="You F.M."/>
            <person name="Sun Q."/>
            <person name="Liu Z."/>
            <person name="Lyons E."/>
            <person name="Wicker T."/>
            <person name="Salzberg S.L."/>
            <person name="Devos K.M."/>
            <person name="Dvorak J."/>
        </authorList>
    </citation>
    <scope>NUCLEOTIDE SEQUENCE [LARGE SCALE GENOMIC DNA]</scope>
    <source>
        <strain evidence="1">cv. AL8/78</strain>
    </source>
</reference>
<proteinExistence type="predicted"/>
<dbReference type="Proteomes" id="UP000015105">
    <property type="component" value="Chromosome 4D"/>
</dbReference>
<protein>
    <submittedName>
        <fullName evidence="1">Uncharacterized protein</fullName>
    </submittedName>
</protein>
<reference evidence="1" key="5">
    <citation type="journal article" date="2021" name="G3 (Bethesda)">
        <title>Aegilops tauschii genome assembly Aet v5.0 features greater sequence contiguity and improved annotation.</title>
        <authorList>
            <person name="Wang L."/>
            <person name="Zhu T."/>
            <person name="Rodriguez J.C."/>
            <person name="Deal K.R."/>
            <person name="Dubcovsky J."/>
            <person name="McGuire P.E."/>
            <person name="Lux T."/>
            <person name="Spannagl M."/>
            <person name="Mayer K.F.X."/>
            <person name="Baldrich P."/>
            <person name="Meyers B.C."/>
            <person name="Huo N."/>
            <person name="Gu Y.Q."/>
            <person name="Zhou H."/>
            <person name="Devos K.M."/>
            <person name="Bennetzen J.L."/>
            <person name="Unver T."/>
            <person name="Budak H."/>
            <person name="Gulick P.J."/>
            <person name="Galiba G."/>
            <person name="Kalapos B."/>
            <person name="Nelson D.R."/>
            <person name="Li P."/>
            <person name="You F.M."/>
            <person name="Luo M.C."/>
            <person name="Dvorak J."/>
        </authorList>
    </citation>
    <scope>NUCLEOTIDE SEQUENCE [LARGE SCALE GENOMIC DNA]</scope>
    <source>
        <strain evidence="1">cv. AL8/78</strain>
    </source>
</reference>
<dbReference type="Gramene" id="AET4Gv20709700.6">
    <property type="protein sequence ID" value="AET4Gv20709700.6"/>
    <property type="gene ID" value="AET4Gv20709700"/>
</dbReference>
<reference evidence="1" key="4">
    <citation type="submission" date="2019-03" db="UniProtKB">
        <authorList>
            <consortium name="EnsemblPlants"/>
        </authorList>
    </citation>
    <scope>IDENTIFICATION</scope>
</reference>
<sequence>MGSSPVCFGRAVCDVSEICRVTGVAGAEASPFDNYVKKKKLEPLETYVPAVLLTQDQFRDLGEADLPLINLVPKAPT</sequence>
<name>A0A453IWH3_AEGTS</name>
<organism evidence="1 2">
    <name type="scientific">Aegilops tauschii subsp. strangulata</name>
    <name type="common">Goatgrass</name>
    <dbReference type="NCBI Taxonomy" id="200361"/>
    <lineage>
        <taxon>Eukaryota</taxon>
        <taxon>Viridiplantae</taxon>
        <taxon>Streptophyta</taxon>
        <taxon>Embryophyta</taxon>
        <taxon>Tracheophyta</taxon>
        <taxon>Spermatophyta</taxon>
        <taxon>Magnoliopsida</taxon>
        <taxon>Liliopsida</taxon>
        <taxon>Poales</taxon>
        <taxon>Poaceae</taxon>
        <taxon>BOP clade</taxon>
        <taxon>Pooideae</taxon>
        <taxon>Triticodae</taxon>
        <taxon>Triticeae</taxon>
        <taxon>Triticinae</taxon>
        <taxon>Aegilops</taxon>
    </lineage>
</organism>
<dbReference type="PANTHER" id="PTHR36014:SF1">
    <property type="entry name" value="OS03G0176700 PROTEIN"/>
    <property type="match status" value="1"/>
</dbReference>
<accession>A0A453IWH3</accession>
<evidence type="ECO:0000313" key="2">
    <source>
        <dbReference type="Proteomes" id="UP000015105"/>
    </source>
</evidence>
<dbReference type="AlphaFoldDB" id="A0A453IWH3"/>
<evidence type="ECO:0000313" key="1">
    <source>
        <dbReference type="EnsemblPlants" id="AET4Gv20709700.6"/>
    </source>
</evidence>